<dbReference type="EMBL" id="FQWM01000001">
    <property type="protein sequence ID" value="SHG50561.1"/>
    <property type="molecule type" value="Genomic_DNA"/>
</dbReference>
<evidence type="ECO:0000256" key="1">
    <source>
        <dbReference type="ARBA" id="ARBA00007689"/>
    </source>
</evidence>
<dbReference type="Gene3D" id="3.30.70.1060">
    <property type="entry name" value="Dimeric alpha+beta barrel"/>
    <property type="match status" value="1"/>
</dbReference>
<dbReference type="OrthoDB" id="7708313at2"/>
<organism evidence="3 4">
    <name type="scientific">Cognatishimia maritima</name>
    <dbReference type="NCBI Taxonomy" id="870908"/>
    <lineage>
        <taxon>Bacteria</taxon>
        <taxon>Pseudomonadati</taxon>
        <taxon>Pseudomonadota</taxon>
        <taxon>Alphaproteobacteria</taxon>
        <taxon>Rhodobacterales</taxon>
        <taxon>Paracoccaceae</taxon>
        <taxon>Cognatishimia</taxon>
    </lineage>
</organism>
<name>A0A1M5KD02_9RHOB</name>
<dbReference type="InterPro" id="IPR005545">
    <property type="entry name" value="YCII"/>
</dbReference>
<comment type="similarity">
    <text evidence="1">Belongs to the YciI family.</text>
</comment>
<reference evidence="4" key="1">
    <citation type="submission" date="2016-11" db="EMBL/GenBank/DDBJ databases">
        <authorList>
            <person name="Varghese N."/>
            <person name="Submissions S."/>
        </authorList>
    </citation>
    <scope>NUCLEOTIDE SEQUENCE [LARGE SCALE GENOMIC DNA]</scope>
    <source>
        <strain evidence="4">DSM 28223</strain>
    </source>
</reference>
<gene>
    <name evidence="3" type="ORF">SAMN04488044_0932</name>
</gene>
<keyword evidence="4" id="KW-1185">Reference proteome</keyword>
<proteinExistence type="inferred from homology"/>
<dbReference type="Proteomes" id="UP000184211">
    <property type="component" value="Unassembled WGS sequence"/>
</dbReference>
<sequence length="105" mass="11852">MKYVVLFENNLGTEKSLRLSYLPLHVQFLQRNSGRIAAAGDLSDLHNNEAGGLWVVNAEDEAEVIDCVRADPYWPTGLRKSYRVMKWRQTLAEAMNTPVSAPEFA</sequence>
<evidence type="ECO:0000313" key="4">
    <source>
        <dbReference type="Proteomes" id="UP000184211"/>
    </source>
</evidence>
<protein>
    <recommendedName>
        <fullName evidence="2">YCII-related domain-containing protein</fullName>
    </recommendedName>
</protein>
<evidence type="ECO:0000259" key="2">
    <source>
        <dbReference type="Pfam" id="PF03795"/>
    </source>
</evidence>
<dbReference type="AlphaFoldDB" id="A0A1M5KD02"/>
<dbReference type="SUPFAM" id="SSF54909">
    <property type="entry name" value="Dimeric alpha+beta barrel"/>
    <property type="match status" value="1"/>
</dbReference>
<evidence type="ECO:0000313" key="3">
    <source>
        <dbReference type="EMBL" id="SHG50561.1"/>
    </source>
</evidence>
<feature type="domain" description="YCII-related" evidence="2">
    <location>
        <begin position="1"/>
        <end position="88"/>
    </location>
</feature>
<dbReference type="Pfam" id="PF03795">
    <property type="entry name" value="YCII"/>
    <property type="match status" value="1"/>
</dbReference>
<dbReference type="RefSeq" id="WP_072791113.1">
    <property type="nucleotide sequence ID" value="NZ_FQWM01000001.1"/>
</dbReference>
<dbReference type="InterPro" id="IPR011008">
    <property type="entry name" value="Dimeric_a/b-barrel"/>
</dbReference>
<accession>A0A1M5KD02</accession>
<dbReference type="STRING" id="870908.SAMN04488044_0932"/>